<dbReference type="Proteomes" id="UP001431209">
    <property type="component" value="Unassembled WGS sequence"/>
</dbReference>
<sequence>MCTCKILFAVLMIITFAYCSTINEIPNAPLKKPTTQREIRSLNRANQNNSTSPIAWGDSLFNYKGFYNYYPLASDLTRLVATPETTQAPMYRNIIPL</sequence>
<proteinExistence type="predicted"/>
<organism evidence="2 3">
    <name type="scientific">Acrasis kona</name>
    <dbReference type="NCBI Taxonomy" id="1008807"/>
    <lineage>
        <taxon>Eukaryota</taxon>
        <taxon>Discoba</taxon>
        <taxon>Heterolobosea</taxon>
        <taxon>Tetramitia</taxon>
        <taxon>Eutetramitia</taxon>
        <taxon>Acrasidae</taxon>
        <taxon>Acrasis</taxon>
    </lineage>
</organism>
<evidence type="ECO:0000256" key="1">
    <source>
        <dbReference type="SAM" id="SignalP"/>
    </source>
</evidence>
<feature type="chain" id="PRO_5043878917" evidence="1">
    <location>
        <begin position="20"/>
        <end position="97"/>
    </location>
</feature>
<gene>
    <name evidence="2" type="ORF">AKO1_003018</name>
</gene>
<protein>
    <submittedName>
        <fullName evidence="2">SMG6</fullName>
    </submittedName>
</protein>
<keyword evidence="1" id="KW-0732">Signal</keyword>
<evidence type="ECO:0000313" key="3">
    <source>
        <dbReference type="Proteomes" id="UP001431209"/>
    </source>
</evidence>
<dbReference type="AlphaFoldDB" id="A0AAW2ZMA7"/>
<feature type="signal peptide" evidence="1">
    <location>
        <begin position="1"/>
        <end position="19"/>
    </location>
</feature>
<dbReference type="EMBL" id="JAOPGA020001692">
    <property type="protein sequence ID" value="KAL0490513.1"/>
    <property type="molecule type" value="Genomic_DNA"/>
</dbReference>
<evidence type="ECO:0000313" key="2">
    <source>
        <dbReference type="EMBL" id="KAL0490513.1"/>
    </source>
</evidence>
<keyword evidence="3" id="KW-1185">Reference proteome</keyword>
<accession>A0AAW2ZMA7</accession>
<name>A0AAW2ZMA7_9EUKA</name>
<reference evidence="2 3" key="1">
    <citation type="submission" date="2024-03" db="EMBL/GenBank/DDBJ databases">
        <title>The Acrasis kona genome and developmental transcriptomes reveal deep origins of eukaryotic multicellular pathways.</title>
        <authorList>
            <person name="Sheikh S."/>
            <person name="Fu C.-J."/>
            <person name="Brown M.W."/>
            <person name="Baldauf S.L."/>
        </authorList>
    </citation>
    <scope>NUCLEOTIDE SEQUENCE [LARGE SCALE GENOMIC DNA]</scope>
    <source>
        <strain evidence="2 3">ATCC MYA-3509</strain>
    </source>
</reference>
<comment type="caution">
    <text evidence="2">The sequence shown here is derived from an EMBL/GenBank/DDBJ whole genome shotgun (WGS) entry which is preliminary data.</text>
</comment>